<sequence length="532" mass="61159">MPLFRKMETRRLENTDMKKLVRTLRGVPSPYTLSNEAHYRKHAKHDIKSLPLKLRTLNQHLSTRDTHLCDTHKHLDHNLIKDIWSWMRHELDGAIGCFLYPVIMCNALTPAQELRARQLEPVLEMWRQDFKIETSAPPGRSPIRNDSKWQTQHDGCAACMLARIGSDEDVLFALFAGMAGRMRRQRGSHSHRREGRHGGEDRERIEFRALKSKRLRFVRYWIMAYGDGERRAWDAWQFGQELKRARKKWRRGGCCEGSVYPPWSEVTNPTAGGGDGGESFKDVRGPVHDDEEVFNPGVDISEPFNPKDWSRKVDDDAKLGPLPRPYGLEPTTPAEKVGFDIPSRREKSLHEPSSSSTLRTDSDTQSRNDSVHNHRQARSRNQAASRRPPSSIYSRPSGFHPNGFHADHPPLPDHPNPVYDRYRDANQANTYNTHTHTRNPYDDPKHPIPANLPKPRPQSIYSAYGDVTFDEEAYAVVDVSPPLTPTREEWEWEKDGDEDRGRHMRSNAGRGMSRDRGGRGASRCTTWGEFCR</sequence>
<gene>
    <name evidence="2" type="ORF">P153DRAFT_362049</name>
</gene>
<dbReference type="GeneID" id="54407487"/>
<dbReference type="RefSeq" id="XP_033517885.1">
    <property type="nucleotide sequence ID" value="XM_033667055.1"/>
</dbReference>
<accession>A0A6A5ZYU6</accession>
<feature type="region of interest" description="Disordered" evidence="1">
    <location>
        <begin position="260"/>
        <end position="421"/>
    </location>
</feature>
<proteinExistence type="predicted"/>
<keyword evidence="3" id="KW-1185">Reference proteome</keyword>
<evidence type="ECO:0000256" key="1">
    <source>
        <dbReference type="SAM" id="MobiDB-lite"/>
    </source>
</evidence>
<feature type="region of interest" description="Disordered" evidence="1">
    <location>
        <begin position="487"/>
        <end position="532"/>
    </location>
</feature>
<reference evidence="2" key="1">
    <citation type="journal article" date="2020" name="Stud. Mycol.">
        <title>101 Dothideomycetes genomes: a test case for predicting lifestyles and emergence of pathogens.</title>
        <authorList>
            <person name="Haridas S."/>
            <person name="Albert R."/>
            <person name="Binder M."/>
            <person name="Bloem J."/>
            <person name="Labutti K."/>
            <person name="Salamov A."/>
            <person name="Andreopoulos B."/>
            <person name="Baker S."/>
            <person name="Barry K."/>
            <person name="Bills G."/>
            <person name="Bluhm B."/>
            <person name="Cannon C."/>
            <person name="Castanera R."/>
            <person name="Culley D."/>
            <person name="Daum C."/>
            <person name="Ezra D."/>
            <person name="Gonzalez J."/>
            <person name="Henrissat B."/>
            <person name="Kuo A."/>
            <person name="Liang C."/>
            <person name="Lipzen A."/>
            <person name="Lutzoni F."/>
            <person name="Magnuson J."/>
            <person name="Mondo S."/>
            <person name="Nolan M."/>
            <person name="Ohm R."/>
            <person name="Pangilinan J."/>
            <person name="Park H.-J."/>
            <person name="Ramirez L."/>
            <person name="Alfaro M."/>
            <person name="Sun H."/>
            <person name="Tritt A."/>
            <person name="Yoshinaga Y."/>
            <person name="Zwiers L.-H."/>
            <person name="Turgeon B."/>
            <person name="Goodwin S."/>
            <person name="Spatafora J."/>
            <person name="Crous P."/>
            <person name="Grigoriev I."/>
        </authorList>
    </citation>
    <scope>NUCLEOTIDE SEQUENCE</scope>
    <source>
        <strain evidence="2">CBS 119687</strain>
    </source>
</reference>
<evidence type="ECO:0000313" key="2">
    <source>
        <dbReference type="EMBL" id="KAF2123491.1"/>
    </source>
</evidence>
<name>A0A6A5ZYU6_9PLEO</name>
<feature type="compositionally biased region" description="Low complexity" evidence="1">
    <location>
        <begin position="379"/>
        <end position="397"/>
    </location>
</feature>
<feature type="compositionally biased region" description="Basic and acidic residues" evidence="1">
    <location>
        <begin position="308"/>
        <end position="318"/>
    </location>
</feature>
<feature type="compositionally biased region" description="Basic and acidic residues" evidence="1">
    <location>
        <begin position="278"/>
        <end position="288"/>
    </location>
</feature>
<dbReference type="OrthoDB" id="3786931at2759"/>
<dbReference type="AlphaFoldDB" id="A0A6A5ZYU6"/>
<dbReference type="Proteomes" id="UP000799771">
    <property type="component" value="Unassembled WGS sequence"/>
</dbReference>
<feature type="compositionally biased region" description="Basic and acidic residues" evidence="1">
    <location>
        <begin position="360"/>
        <end position="372"/>
    </location>
</feature>
<dbReference type="EMBL" id="ML977527">
    <property type="protein sequence ID" value="KAF2123491.1"/>
    <property type="molecule type" value="Genomic_DNA"/>
</dbReference>
<evidence type="ECO:0000313" key="3">
    <source>
        <dbReference type="Proteomes" id="UP000799771"/>
    </source>
</evidence>
<organism evidence="2 3">
    <name type="scientific">Dothidotthia symphoricarpi CBS 119687</name>
    <dbReference type="NCBI Taxonomy" id="1392245"/>
    <lineage>
        <taxon>Eukaryota</taxon>
        <taxon>Fungi</taxon>
        <taxon>Dikarya</taxon>
        <taxon>Ascomycota</taxon>
        <taxon>Pezizomycotina</taxon>
        <taxon>Dothideomycetes</taxon>
        <taxon>Pleosporomycetidae</taxon>
        <taxon>Pleosporales</taxon>
        <taxon>Dothidotthiaceae</taxon>
        <taxon>Dothidotthia</taxon>
    </lineage>
</organism>
<protein>
    <submittedName>
        <fullName evidence="2">Uncharacterized protein</fullName>
    </submittedName>
</protein>